<proteinExistence type="inferred from homology"/>
<evidence type="ECO:0000259" key="9">
    <source>
        <dbReference type="PROSITE" id="PS50928"/>
    </source>
</evidence>
<evidence type="ECO:0000256" key="8">
    <source>
        <dbReference type="RuleBase" id="RU363043"/>
    </source>
</evidence>
<dbReference type="InterPro" id="IPR000515">
    <property type="entry name" value="MetI-like"/>
</dbReference>
<organism evidence="10 11">
    <name type="scientific">Gehongia tenuis</name>
    <dbReference type="NCBI Taxonomy" id="2763655"/>
    <lineage>
        <taxon>Bacteria</taxon>
        <taxon>Bacillati</taxon>
        <taxon>Bacillota</taxon>
        <taxon>Clostridia</taxon>
        <taxon>Christensenellales</taxon>
        <taxon>Christensenellaceae</taxon>
        <taxon>Gehongia</taxon>
    </lineage>
</organism>
<feature type="transmembrane region" description="Helical" evidence="8">
    <location>
        <begin position="127"/>
        <end position="147"/>
    </location>
</feature>
<dbReference type="InterPro" id="IPR005672">
    <property type="entry name" value="Phosphate_PstA"/>
</dbReference>
<evidence type="ECO:0000256" key="5">
    <source>
        <dbReference type="ARBA" id="ARBA00022692"/>
    </source>
</evidence>
<keyword evidence="4 8" id="KW-1003">Cell membrane</keyword>
<feature type="transmembrane region" description="Helical" evidence="8">
    <location>
        <begin position="179"/>
        <end position="200"/>
    </location>
</feature>
<keyword evidence="7 8" id="KW-0472">Membrane</keyword>
<comment type="subcellular location">
    <subcellularLocation>
        <location evidence="1 8">Cell membrane</location>
        <topology evidence="1 8">Multi-pass membrane protein</topology>
    </subcellularLocation>
</comment>
<sequence>MRQHQKVAMGFLWGAAVLTVAMLLLIIGYILAKGVPHITWEFLTGAVKGMGDEGGIFPVLVNTLYFIGLTMVIAAPLGVMAAIYLVEYAKETRMVRLIRFCTENLAGMPSIIFGLFGFIFFGKMFGLSYSLLNGALTATVLILPTIIRTSEEALRAVPMSYREGSLALGATQLRTIRSVVLPAASGGIISGLLLSIGRIVGETAALFLTLGSGTYIATSLTKSARSLALHLYTLAREGISEDMAFATATVLVVVVVGINIGANAWVRHLEKKRTT</sequence>
<dbReference type="EMBL" id="JACRSR010000002">
    <property type="protein sequence ID" value="MBC8531495.1"/>
    <property type="molecule type" value="Genomic_DNA"/>
</dbReference>
<dbReference type="CDD" id="cd06261">
    <property type="entry name" value="TM_PBP2"/>
    <property type="match status" value="1"/>
</dbReference>
<dbReference type="SUPFAM" id="SSF161098">
    <property type="entry name" value="MetI-like"/>
    <property type="match status" value="1"/>
</dbReference>
<evidence type="ECO:0000256" key="6">
    <source>
        <dbReference type="ARBA" id="ARBA00022989"/>
    </source>
</evidence>
<gene>
    <name evidence="10" type="primary">pstA</name>
    <name evidence="10" type="ORF">H8696_06495</name>
</gene>
<dbReference type="PROSITE" id="PS50928">
    <property type="entry name" value="ABC_TM1"/>
    <property type="match status" value="1"/>
</dbReference>
<feature type="transmembrane region" description="Helical" evidence="8">
    <location>
        <begin position="243"/>
        <end position="266"/>
    </location>
</feature>
<dbReference type="PANTHER" id="PTHR43470">
    <property type="entry name" value="PHOSPHATE TRANSPORT SYSTEM PERMEASE PROTEIN PSTA-RELATED"/>
    <property type="match status" value="1"/>
</dbReference>
<keyword evidence="5 8" id="KW-0812">Transmembrane</keyword>
<dbReference type="NCBIfam" id="TIGR00974">
    <property type="entry name" value="3a0107s02c"/>
    <property type="match status" value="1"/>
</dbReference>
<feature type="domain" description="ABC transmembrane type-1" evidence="9">
    <location>
        <begin position="60"/>
        <end position="262"/>
    </location>
</feature>
<protein>
    <recommendedName>
        <fullName evidence="8">Phosphate transport system permease protein PstA</fullName>
    </recommendedName>
</protein>
<dbReference type="InterPro" id="IPR035906">
    <property type="entry name" value="MetI-like_sf"/>
</dbReference>
<evidence type="ECO:0000256" key="7">
    <source>
        <dbReference type="ARBA" id="ARBA00023136"/>
    </source>
</evidence>
<dbReference type="PANTHER" id="PTHR43470:SF3">
    <property type="entry name" value="PHOSPHATE TRANSPORT SYSTEM PERMEASE PROTEIN PSTA-RELATED"/>
    <property type="match status" value="1"/>
</dbReference>
<keyword evidence="3" id="KW-0813">Transport</keyword>
<keyword evidence="6 8" id="KW-1133">Transmembrane helix</keyword>
<evidence type="ECO:0000256" key="4">
    <source>
        <dbReference type="ARBA" id="ARBA00022475"/>
    </source>
</evidence>
<evidence type="ECO:0000256" key="3">
    <source>
        <dbReference type="ARBA" id="ARBA00022448"/>
    </source>
</evidence>
<evidence type="ECO:0000256" key="2">
    <source>
        <dbReference type="ARBA" id="ARBA00007069"/>
    </source>
</evidence>
<comment type="caution">
    <text evidence="10">The sequence shown here is derived from an EMBL/GenBank/DDBJ whole genome shotgun (WGS) entry which is preliminary data.</text>
</comment>
<feature type="transmembrane region" description="Helical" evidence="8">
    <location>
        <begin position="12"/>
        <end position="32"/>
    </location>
</feature>
<reference evidence="10" key="1">
    <citation type="submission" date="2020-08" db="EMBL/GenBank/DDBJ databases">
        <title>Genome public.</title>
        <authorList>
            <person name="Liu C."/>
            <person name="Sun Q."/>
        </authorList>
    </citation>
    <scope>NUCLEOTIDE SEQUENCE</scope>
    <source>
        <strain evidence="10">NSJ-53</strain>
    </source>
</reference>
<dbReference type="GO" id="GO:0005886">
    <property type="term" value="C:plasma membrane"/>
    <property type="evidence" value="ECO:0007669"/>
    <property type="project" value="UniProtKB-SubCell"/>
</dbReference>
<keyword evidence="11" id="KW-1185">Reference proteome</keyword>
<dbReference type="Gene3D" id="1.10.3720.10">
    <property type="entry name" value="MetI-like"/>
    <property type="match status" value="1"/>
</dbReference>
<dbReference type="GO" id="GO:0005315">
    <property type="term" value="F:phosphate transmembrane transporter activity"/>
    <property type="evidence" value="ECO:0007669"/>
    <property type="project" value="InterPro"/>
</dbReference>
<dbReference type="AlphaFoldDB" id="A0A926D6Y5"/>
<name>A0A926D6Y5_9FIRM</name>
<dbReference type="Proteomes" id="UP000623172">
    <property type="component" value="Unassembled WGS sequence"/>
</dbReference>
<evidence type="ECO:0000313" key="11">
    <source>
        <dbReference type="Proteomes" id="UP000623172"/>
    </source>
</evidence>
<feature type="transmembrane region" description="Helical" evidence="8">
    <location>
        <begin position="64"/>
        <end position="85"/>
    </location>
</feature>
<comment type="similarity">
    <text evidence="2 8">Belongs to the binding-protein-dependent transport system permease family. CysTW subfamily.</text>
</comment>
<dbReference type="GO" id="GO:0035435">
    <property type="term" value="P:phosphate ion transmembrane transport"/>
    <property type="evidence" value="ECO:0007669"/>
    <property type="project" value="InterPro"/>
</dbReference>
<accession>A0A926D6Y5</accession>
<dbReference type="Pfam" id="PF00528">
    <property type="entry name" value="BPD_transp_1"/>
    <property type="match status" value="1"/>
</dbReference>
<evidence type="ECO:0000256" key="1">
    <source>
        <dbReference type="ARBA" id="ARBA00004651"/>
    </source>
</evidence>
<evidence type="ECO:0000313" key="10">
    <source>
        <dbReference type="EMBL" id="MBC8531495.1"/>
    </source>
</evidence>
<feature type="transmembrane region" description="Helical" evidence="8">
    <location>
        <begin position="97"/>
        <end position="121"/>
    </location>
</feature>